<evidence type="ECO:0000313" key="15">
    <source>
        <dbReference type="Proteomes" id="UP000198346"/>
    </source>
</evidence>
<evidence type="ECO:0000256" key="11">
    <source>
        <dbReference type="RuleBase" id="RU003357"/>
    </source>
</evidence>
<dbReference type="InterPro" id="IPR036942">
    <property type="entry name" value="Beta-barrel_TonB_sf"/>
</dbReference>
<evidence type="ECO:0000256" key="4">
    <source>
        <dbReference type="ARBA" id="ARBA00022692"/>
    </source>
</evidence>
<keyword evidence="6" id="KW-0406">Ion transport</keyword>
<accession>A0A239PLN1</accession>
<proteinExistence type="inferred from homology"/>
<name>A0A239PLN1_9PROT</name>
<dbReference type="Pfam" id="PF07715">
    <property type="entry name" value="Plug"/>
    <property type="match status" value="1"/>
</dbReference>
<dbReference type="GO" id="GO:0015889">
    <property type="term" value="P:cobalamin transport"/>
    <property type="evidence" value="ECO:0007669"/>
    <property type="project" value="TreeGrafter"/>
</dbReference>
<dbReference type="CDD" id="cd01347">
    <property type="entry name" value="ligand_gated_channel"/>
    <property type="match status" value="1"/>
</dbReference>
<dbReference type="InterPro" id="IPR037066">
    <property type="entry name" value="Plug_dom_sf"/>
</dbReference>
<evidence type="ECO:0000259" key="12">
    <source>
        <dbReference type="Pfam" id="PF00593"/>
    </source>
</evidence>
<comment type="similarity">
    <text evidence="10 11">Belongs to the TonB-dependent receptor family.</text>
</comment>
<evidence type="ECO:0000256" key="7">
    <source>
        <dbReference type="ARBA" id="ARBA00023077"/>
    </source>
</evidence>
<dbReference type="AlphaFoldDB" id="A0A239PLN1"/>
<dbReference type="PROSITE" id="PS52016">
    <property type="entry name" value="TONB_DEPENDENT_REC_3"/>
    <property type="match status" value="1"/>
</dbReference>
<dbReference type="Proteomes" id="UP000198346">
    <property type="component" value="Unassembled WGS sequence"/>
</dbReference>
<keyword evidence="7 11" id="KW-0798">TonB box</keyword>
<dbReference type="Gene3D" id="2.170.130.10">
    <property type="entry name" value="TonB-dependent receptor, plug domain"/>
    <property type="match status" value="1"/>
</dbReference>
<dbReference type="SUPFAM" id="SSF56935">
    <property type="entry name" value="Porins"/>
    <property type="match status" value="1"/>
</dbReference>
<dbReference type="Pfam" id="PF00593">
    <property type="entry name" value="TonB_dep_Rec_b-barrel"/>
    <property type="match status" value="1"/>
</dbReference>
<dbReference type="InterPro" id="IPR012910">
    <property type="entry name" value="Plug_dom"/>
</dbReference>
<evidence type="ECO:0000259" key="13">
    <source>
        <dbReference type="Pfam" id="PF07715"/>
    </source>
</evidence>
<dbReference type="PANTHER" id="PTHR30069:SF53">
    <property type="entry name" value="COLICIN I RECEPTOR-RELATED"/>
    <property type="match status" value="1"/>
</dbReference>
<dbReference type="InterPro" id="IPR039426">
    <property type="entry name" value="TonB-dep_rcpt-like"/>
</dbReference>
<dbReference type="PANTHER" id="PTHR30069">
    <property type="entry name" value="TONB-DEPENDENT OUTER MEMBRANE RECEPTOR"/>
    <property type="match status" value="1"/>
</dbReference>
<keyword evidence="5" id="KW-0732">Signal</keyword>
<dbReference type="OrthoDB" id="9796221at2"/>
<sequence>MQNPFSISHATAVIRTLIAGAGCLAALTGPAAGEESRPAEDEIVVIATKSPLPASETGASVTVIDAAEIETRQYQFVADALADAAGLSIARNGAFGGQAALRIRGEASGRTLVMIDGVVVNDPAAPGGGFNFGDLDVADIARIEILRGPQSILYGSEAIGGVVAITTRRGAGAPSLNAFVEGGSFATFRGGAGLTGAGSRLDYGLTVSGLTTDGVSRADEADGAREADGLERYTASANLGADLAENFRLESSLRYNHALTEFDGFPPPDFTLADTDDVEESESVLAAGRAILTLFDGRSENIASIGYHRIERENRLGEMTTFESRGGRISAEYLARIRFSERLSLVAGAKSERTRIDTAEADEDVVVNSVYGLVAVKPVAPLTVTAGARHDDHETFGGETTARVTAAYAVEAADLTLRGSWGEGFAAPTLFQLNFVCCGGTAPNRDLRPETSTGWEAGFDKRFGALATLRATYFRQRTENQIDFDFFSGAFVNLDETLRRGVEAELALRPLSALDLHVAYAFVKGENEQTGAPLLRQPRHAATASADWRATAALSLGATLRYNGEENDIGGIVDDFVRVDLRGAYAVNEKIELYARLENAFDAQYQDVLGFGEPGIAVFGGVRARL</sequence>
<evidence type="ECO:0000256" key="1">
    <source>
        <dbReference type="ARBA" id="ARBA00004571"/>
    </source>
</evidence>
<evidence type="ECO:0000256" key="8">
    <source>
        <dbReference type="ARBA" id="ARBA00023136"/>
    </source>
</evidence>
<keyword evidence="4 10" id="KW-0812">Transmembrane</keyword>
<keyword evidence="2 10" id="KW-0813">Transport</keyword>
<keyword evidence="15" id="KW-1185">Reference proteome</keyword>
<protein>
    <submittedName>
        <fullName evidence="14">Vitamin B12 transporter</fullName>
    </submittedName>
</protein>
<organism evidence="14 15">
    <name type="scientific">Amphiplicatus metriothermophilus</name>
    <dbReference type="NCBI Taxonomy" id="1519374"/>
    <lineage>
        <taxon>Bacteria</taxon>
        <taxon>Pseudomonadati</taxon>
        <taxon>Pseudomonadota</taxon>
        <taxon>Alphaproteobacteria</taxon>
        <taxon>Parvularculales</taxon>
        <taxon>Parvularculaceae</taxon>
        <taxon>Amphiplicatus</taxon>
    </lineage>
</organism>
<dbReference type="Gene3D" id="2.40.170.20">
    <property type="entry name" value="TonB-dependent receptor, beta-barrel domain"/>
    <property type="match status" value="1"/>
</dbReference>
<evidence type="ECO:0000256" key="2">
    <source>
        <dbReference type="ARBA" id="ARBA00022448"/>
    </source>
</evidence>
<feature type="domain" description="TonB-dependent receptor-like beta-barrel" evidence="12">
    <location>
        <begin position="188"/>
        <end position="599"/>
    </location>
</feature>
<dbReference type="GO" id="GO:0009279">
    <property type="term" value="C:cell outer membrane"/>
    <property type="evidence" value="ECO:0007669"/>
    <property type="project" value="UniProtKB-SubCell"/>
</dbReference>
<dbReference type="GO" id="GO:0006811">
    <property type="term" value="P:monoatomic ion transport"/>
    <property type="evidence" value="ECO:0007669"/>
    <property type="project" value="UniProtKB-KW"/>
</dbReference>
<evidence type="ECO:0000313" key="14">
    <source>
        <dbReference type="EMBL" id="SNT68243.1"/>
    </source>
</evidence>
<dbReference type="EMBL" id="FZQA01000001">
    <property type="protein sequence ID" value="SNT68243.1"/>
    <property type="molecule type" value="Genomic_DNA"/>
</dbReference>
<evidence type="ECO:0000256" key="10">
    <source>
        <dbReference type="PROSITE-ProRule" id="PRU01360"/>
    </source>
</evidence>
<keyword evidence="9 10" id="KW-0998">Cell outer membrane</keyword>
<evidence type="ECO:0000256" key="9">
    <source>
        <dbReference type="ARBA" id="ARBA00023237"/>
    </source>
</evidence>
<keyword evidence="3 10" id="KW-1134">Transmembrane beta strand</keyword>
<evidence type="ECO:0000256" key="5">
    <source>
        <dbReference type="ARBA" id="ARBA00022729"/>
    </source>
</evidence>
<evidence type="ECO:0000256" key="6">
    <source>
        <dbReference type="ARBA" id="ARBA00023065"/>
    </source>
</evidence>
<keyword evidence="8 10" id="KW-0472">Membrane</keyword>
<gene>
    <name evidence="14" type="ORF">SAMN06297382_0744</name>
</gene>
<evidence type="ECO:0000256" key="3">
    <source>
        <dbReference type="ARBA" id="ARBA00022452"/>
    </source>
</evidence>
<dbReference type="InterPro" id="IPR000531">
    <property type="entry name" value="Beta-barrel_TonB"/>
</dbReference>
<reference evidence="14 15" key="1">
    <citation type="submission" date="2017-07" db="EMBL/GenBank/DDBJ databases">
        <authorList>
            <person name="Sun Z.S."/>
            <person name="Albrecht U."/>
            <person name="Echele G."/>
            <person name="Lee C.C."/>
        </authorList>
    </citation>
    <scope>NUCLEOTIDE SEQUENCE [LARGE SCALE GENOMIC DNA]</scope>
    <source>
        <strain evidence="14 15">CGMCC 1.12710</strain>
    </source>
</reference>
<dbReference type="RefSeq" id="WP_089411200.1">
    <property type="nucleotide sequence ID" value="NZ_FZQA01000001.1"/>
</dbReference>
<feature type="domain" description="TonB-dependent receptor plug" evidence="13">
    <location>
        <begin position="54"/>
        <end position="162"/>
    </location>
</feature>
<comment type="subcellular location">
    <subcellularLocation>
        <location evidence="1 10">Cell outer membrane</location>
        <topology evidence="1 10">Multi-pass membrane protein</topology>
    </subcellularLocation>
</comment>